<feature type="domain" description="Response regulatory" evidence="3">
    <location>
        <begin position="17"/>
        <end position="134"/>
    </location>
</feature>
<feature type="domain" description="Response regulatory" evidence="3">
    <location>
        <begin position="159"/>
        <end position="275"/>
    </location>
</feature>
<dbReference type="PANTHER" id="PTHR44591">
    <property type="entry name" value="STRESS RESPONSE REGULATOR PROTEIN 1"/>
    <property type="match status" value="1"/>
</dbReference>
<dbReference type="InterPro" id="IPR036890">
    <property type="entry name" value="HATPase_C_sf"/>
</dbReference>
<dbReference type="SMART" id="SM00448">
    <property type="entry name" value="REC"/>
    <property type="match status" value="2"/>
</dbReference>
<dbReference type="Pfam" id="PF00072">
    <property type="entry name" value="Response_reg"/>
    <property type="match status" value="2"/>
</dbReference>
<dbReference type="Gene3D" id="3.40.50.2300">
    <property type="match status" value="2"/>
</dbReference>
<dbReference type="AlphaFoldDB" id="A0A931NCK4"/>
<dbReference type="Proteomes" id="UP000613266">
    <property type="component" value="Unassembled WGS sequence"/>
</dbReference>
<accession>A0A931NCK4</accession>
<dbReference type="InterPro" id="IPR050595">
    <property type="entry name" value="Bact_response_regulator"/>
</dbReference>
<dbReference type="InterPro" id="IPR001789">
    <property type="entry name" value="Sig_transdc_resp-reg_receiver"/>
</dbReference>
<dbReference type="InterPro" id="IPR011006">
    <property type="entry name" value="CheY-like_superfamily"/>
</dbReference>
<evidence type="ECO:0000313" key="5">
    <source>
        <dbReference type="Proteomes" id="UP000613266"/>
    </source>
</evidence>
<gene>
    <name evidence="4" type="ORF">I7X39_01950</name>
</gene>
<evidence type="ECO:0000313" key="4">
    <source>
        <dbReference type="EMBL" id="MBH9575657.1"/>
    </source>
</evidence>
<keyword evidence="1 2" id="KW-0597">Phosphoprotein</keyword>
<dbReference type="GO" id="GO:0000160">
    <property type="term" value="P:phosphorelay signal transduction system"/>
    <property type="evidence" value="ECO:0007669"/>
    <property type="project" value="InterPro"/>
</dbReference>
<evidence type="ECO:0000259" key="3">
    <source>
        <dbReference type="PROSITE" id="PS50110"/>
    </source>
</evidence>
<dbReference type="PROSITE" id="PS50110">
    <property type="entry name" value="RESPONSE_REGULATORY"/>
    <property type="match status" value="2"/>
</dbReference>
<evidence type="ECO:0000256" key="2">
    <source>
        <dbReference type="PROSITE-ProRule" id="PRU00169"/>
    </source>
</evidence>
<proteinExistence type="predicted"/>
<protein>
    <submittedName>
        <fullName evidence="4">Response regulator</fullName>
    </submittedName>
</protein>
<dbReference type="RefSeq" id="WP_198109258.1">
    <property type="nucleotide sequence ID" value="NZ_JAEDAK010000001.1"/>
</dbReference>
<keyword evidence="5" id="KW-1185">Reference proteome</keyword>
<name>A0A931NCK4_9BURK</name>
<evidence type="ECO:0000256" key="1">
    <source>
        <dbReference type="ARBA" id="ARBA00022553"/>
    </source>
</evidence>
<reference evidence="4" key="1">
    <citation type="submission" date="2020-12" db="EMBL/GenBank/DDBJ databases">
        <title>The genome sequence of Inhella sp. 1Y17.</title>
        <authorList>
            <person name="Liu Y."/>
        </authorList>
    </citation>
    <scope>NUCLEOTIDE SEQUENCE</scope>
    <source>
        <strain evidence="4">1Y17</strain>
    </source>
</reference>
<feature type="modified residue" description="4-aspartylphosphate" evidence="2">
    <location>
        <position position="67"/>
    </location>
</feature>
<comment type="caution">
    <text evidence="4">The sequence shown here is derived from an EMBL/GenBank/DDBJ whole genome shotgun (WGS) entry which is preliminary data.</text>
</comment>
<dbReference type="Gene3D" id="3.30.565.10">
    <property type="entry name" value="Histidine kinase-like ATPase, C-terminal domain"/>
    <property type="match status" value="1"/>
</dbReference>
<organism evidence="4 5">
    <name type="scientific">Inhella proteolytica</name>
    <dbReference type="NCBI Taxonomy" id="2795029"/>
    <lineage>
        <taxon>Bacteria</taxon>
        <taxon>Pseudomonadati</taxon>
        <taxon>Pseudomonadota</taxon>
        <taxon>Betaproteobacteria</taxon>
        <taxon>Burkholderiales</taxon>
        <taxon>Sphaerotilaceae</taxon>
        <taxon>Inhella</taxon>
    </lineage>
</organism>
<feature type="modified residue" description="4-aspartylphosphate" evidence="2">
    <location>
        <position position="208"/>
    </location>
</feature>
<dbReference type="SUPFAM" id="SSF52172">
    <property type="entry name" value="CheY-like"/>
    <property type="match status" value="2"/>
</dbReference>
<sequence>MTALLSPQEARLFAATHVLLVHETEAMRRVSRALLSQLGVQQLLDASNAEQALAALAQARVDIVLCDWQLRGMDGLQLLERLRASDNFRQLPFVLITGETDRAVLQHAVSAGASHILVKPYSAATLADRIRRAMAAAARPKAAGLGQAAPGRSGPHSSTVLVVDDVPENLQLLAEMLRNDFRVKVAANGERALQLCQTESAPDLVLLDIMMPGMDGFEVAKRLRAHPASEHIPVIFVTALDADDVRRRAMELGAIDFVNKPVEPEQLLLRIRNFMRYVELRRQMQSEVDAMLERAKLEDDASLVAGQDVRSPLASALGLLQPLLVAAEDGARDDLLAVEEQLLAALDALHLSTELLRIESGQFQLRTRGVPLRRVLERVLRLSGEAYAHKELRLSLDVPGPERGPGTLLASGDPLLCHTLFQQLLQLACEAAPSQAAVSLQVHAEDPLRVVLRYPAALTATERLQFFGKRSDAIGPSAYAAKRLAEAQRGGVVVDTDEAKGEVLLTVVLLRSQQTVERG</sequence>
<dbReference type="PANTHER" id="PTHR44591:SF3">
    <property type="entry name" value="RESPONSE REGULATORY DOMAIN-CONTAINING PROTEIN"/>
    <property type="match status" value="1"/>
</dbReference>
<dbReference type="EMBL" id="JAEDAK010000001">
    <property type="protein sequence ID" value="MBH9575657.1"/>
    <property type="molecule type" value="Genomic_DNA"/>
</dbReference>